<keyword evidence="5" id="KW-1185">Reference proteome</keyword>
<keyword evidence="2" id="KW-0732">Signal</keyword>
<protein>
    <recommendedName>
        <fullName evidence="3">Peptidase S1 domain-containing protein</fullName>
    </recommendedName>
</protein>
<feature type="signal peptide" evidence="2">
    <location>
        <begin position="1"/>
        <end position="17"/>
    </location>
</feature>
<dbReference type="SUPFAM" id="SSF50494">
    <property type="entry name" value="Trypsin-like serine proteases"/>
    <property type="match status" value="1"/>
</dbReference>
<dbReference type="Pfam" id="PF00089">
    <property type="entry name" value="Trypsin"/>
    <property type="match status" value="1"/>
</dbReference>
<evidence type="ECO:0000256" key="2">
    <source>
        <dbReference type="SAM" id="SignalP"/>
    </source>
</evidence>
<name>A0A5N3ULA8_MUNMU</name>
<dbReference type="Gene3D" id="2.40.10.10">
    <property type="entry name" value="Trypsin-like serine proteases"/>
    <property type="match status" value="2"/>
</dbReference>
<gene>
    <name evidence="4" type="ORF">FD754_025199</name>
</gene>
<accession>A0A5N3ULA8</accession>
<dbReference type="PROSITE" id="PS00134">
    <property type="entry name" value="TRYPSIN_HIS"/>
    <property type="match status" value="1"/>
</dbReference>
<dbReference type="GO" id="GO:0005737">
    <property type="term" value="C:cytoplasm"/>
    <property type="evidence" value="ECO:0007669"/>
    <property type="project" value="TreeGrafter"/>
</dbReference>
<evidence type="ECO:0000313" key="4">
    <source>
        <dbReference type="EMBL" id="KAB0337419.1"/>
    </source>
</evidence>
<dbReference type="GO" id="GO:0004252">
    <property type="term" value="F:serine-type endopeptidase activity"/>
    <property type="evidence" value="ECO:0007669"/>
    <property type="project" value="InterPro"/>
</dbReference>
<dbReference type="InterPro" id="IPR009003">
    <property type="entry name" value="Peptidase_S1_PA"/>
</dbReference>
<dbReference type="AlphaFoldDB" id="A0A5N3ULA8"/>
<dbReference type="InterPro" id="IPR001254">
    <property type="entry name" value="Trypsin_dom"/>
</dbReference>
<keyword evidence="1" id="KW-1015">Disulfide bond</keyword>
<dbReference type="InterPro" id="IPR043504">
    <property type="entry name" value="Peptidase_S1_PA_chymotrypsin"/>
</dbReference>
<evidence type="ECO:0000313" key="5">
    <source>
        <dbReference type="Proteomes" id="UP000326458"/>
    </source>
</evidence>
<reference evidence="4 5" key="1">
    <citation type="submission" date="2019-06" db="EMBL/GenBank/DDBJ databases">
        <title>Discovery of a novel chromosome fission-fusion reversal in muntjac.</title>
        <authorList>
            <person name="Mudd A.B."/>
            <person name="Bredeson J.V."/>
            <person name="Baum R."/>
            <person name="Hockemeyer D."/>
            <person name="Rokhsar D.S."/>
        </authorList>
    </citation>
    <scope>NUCLEOTIDE SEQUENCE [LARGE SCALE GENOMIC DNA]</scope>
    <source>
        <strain evidence="4">UTSW_UCB_Mm</strain>
        <tissue evidence="4">Fibroblast cell line</tissue>
    </source>
</reference>
<organism evidence="4 5">
    <name type="scientific">Muntiacus muntjak</name>
    <name type="common">Barking deer</name>
    <name type="synonym">Indian muntjac</name>
    <dbReference type="NCBI Taxonomy" id="9888"/>
    <lineage>
        <taxon>Eukaryota</taxon>
        <taxon>Metazoa</taxon>
        <taxon>Chordata</taxon>
        <taxon>Craniata</taxon>
        <taxon>Vertebrata</taxon>
        <taxon>Euteleostomi</taxon>
        <taxon>Mammalia</taxon>
        <taxon>Eutheria</taxon>
        <taxon>Laurasiatheria</taxon>
        <taxon>Artiodactyla</taxon>
        <taxon>Ruminantia</taxon>
        <taxon>Pecora</taxon>
        <taxon>Cervidae</taxon>
        <taxon>Muntiacinae</taxon>
        <taxon>Muntiacus</taxon>
    </lineage>
</organism>
<feature type="domain" description="Peptidase S1" evidence="3">
    <location>
        <begin position="25"/>
        <end position="71"/>
    </location>
</feature>
<dbReference type="EMBL" id="VCEA01009476">
    <property type="protein sequence ID" value="KAB0337419.1"/>
    <property type="molecule type" value="Genomic_DNA"/>
</dbReference>
<dbReference type="PANTHER" id="PTHR24271:SF70">
    <property type="entry name" value="GRANZYME H"/>
    <property type="match status" value="1"/>
</dbReference>
<dbReference type="PANTHER" id="PTHR24271">
    <property type="entry name" value="KALLIKREIN-RELATED"/>
    <property type="match status" value="1"/>
</dbReference>
<feature type="non-terminal residue" evidence="4">
    <location>
        <position position="87"/>
    </location>
</feature>
<comment type="caution">
    <text evidence="4">The sequence shown here is derived from an EMBL/GenBank/DDBJ whole genome shotgun (WGS) entry which is preliminary data.</text>
</comment>
<proteinExistence type="predicted"/>
<feature type="chain" id="PRO_5024339124" description="Peptidase S1 domain-containing protein" evidence="2">
    <location>
        <begin position="18"/>
        <end position="87"/>
    </location>
</feature>
<evidence type="ECO:0000256" key="1">
    <source>
        <dbReference type="ARBA" id="ARBA00023157"/>
    </source>
</evidence>
<evidence type="ECO:0000259" key="3">
    <source>
        <dbReference type="Pfam" id="PF00089"/>
    </source>
</evidence>
<sequence length="87" mass="9566">MQPLLLLMASLLPPRLGQPFLSEEIIGGHEAKPHSRPYMAFIQFLGEKCWKRCGGVLIQKDFVLTAAHCRGSCLSQLLGCISGDPMI</sequence>
<dbReference type="InterPro" id="IPR018114">
    <property type="entry name" value="TRYPSIN_HIS"/>
</dbReference>
<dbReference type="Proteomes" id="UP000326458">
    <property type="component" value="Unassembled WGS sequence"/>
</dbReference>
<dbReference type="GO" id="GO:0006508">
    <property type="term" value="P:proteolysis"/>
    <property type="evidence" value="ECO:0007669"/>
    <property type="project" value="InterPro"/>
</dbReference>